<keyword evidence="1" id="KW-0472">Membrane</keyword>
<keyword evidence="1" id="KW-0812">Transmembrane</keyword>
<dbReference type="CDD" id="cd12797">
    <property type="entry name" value="M23_peptidase"/>
    <property type="match status" value="1"/>
</dbReference>
<comment type="caution">
    <text evidence="3">The sequence shown here is derived from an EMBL/GenBank/DDBJ whole genome shotgun (WGS) entry which is preliminary data.</text>
</comment>
<dbReference type="AlphaFoldDB" id="A0A7Z6ZS98"/>
<proteinExistence type="predicted"/>
<dbReference type="PANTHER" id="PTHR21666:SF270">
    <property type="entry name" value="MUREIN HYDROLASE ACTIVATOR ENVC"/>
    <property type="match status" value="1"/>
</dbReference>
<dbReference type="InterPro" id="IPR050570">
    <property type="entry name" value="Cell_wall_metabolism_enzyme"/>
</dbReference>
<feature type="domain" description="M23ase beta-sheet core" evidence="2">
    <location>
        <begin position="205"/>
        <end position="300"/>
    </location>
</feature>
<gene>
    <name evidence="3" type="ORF">CWE22_09145</name>
</gene>
<dbReference type="RefSeq" id="WP_211618684.1">
    <property type="nucleotide sequence ID" value="NZ_PIPR01000002.1"/>
</dbReference>
<dbReference type="SUPFAM" id="SSF51261">
    <property type="entry name" value="Duplicated hybrid motif"/>
    <property type="match status" value="1"/>
</dbReference>
<organism evidence="3 4">
    <name type="scientific">Pseudidiomarina aestuarii</name>
    <dbReference type="NCBI Taxonomy" id="624146"/>
    <lineage>
        <taxon>Bacteria</taxon>
        <taxon>Pseudomonadati</taxon>
        <taxon>Pseudomonadota</taxon>
        <taxon>Gammaproteobacteria</taxon>
        <taxon>Alteromonadales</taxon>
        <taxon>Idiomarinaceae</taxon>
        <taxon>Pseudidiomarina</taxon>
    </lineage>
</organism>
<evidence type="ECO:0000313" key="3">
    <source>
        <dbReference type="EMBL" id="RUO39456.1"/>
    </source>
</evidence>
<feature type="transmembrane region" description="Helical" evidence="1">
    <location>
        <begin position="48"/>
        <end position="65"/>
    </location>
</feature>
<sequence length="330" mass="37938">MTTDTQPKKKQWTDRFSNWYYPMIAALLIMFVIDYSVRGLFDYKLARVWTMVIYLGLYFAIAGWLNTIRVPKTERKSHPAENWPTSGPIRHVSRYVMIVTFYPSLLLSSLNPWQLIQQFKQLGGQARIAKRIKGREEEFAEYQTKVSYRLPFDGEWLVFNGGLTQATSHSWDVLTQRYAYDFVQADAEFRRHQHSGARLQHYFCYNQPILAAADGEVVAMVDNIGPAPLVGFAVMDFLCRHFAGNHVIIKHAEGEYGFYAHLVKGSIPLKVGDRVQQGQRIGNCGHTGHSTEPHLHFHLQDGPNLFTAMGLPIRFEHVGEITRGQRVRHQ</sequence>
<dbReference type="Proteomes" id="UP000287766">
    <property type="component" value="Unassembled WGS sequence"/>
</dbReference>
<reference evidence="4" key="1">
    <citation type="journal article" date="2018" name="Front. Microbiol.">
        <title>Genome-Based Analysis Reveals the Taxonomy and Diversity of the Family Idiomarinaceae.</title>
        <authorList>
            <person name="Liu Y."/>
            <person name="Lai Q."/>
            <person name="Shao Z."/>
        </authorList>
    </citation>
    <scope>NUCLEOTIDE SEQUENCE [LARGE SCALE GENOMIC DNA]</scope>
    <source>
        <strain evidence="4">KYW314</strain>
    </source>
</reference>
<evidence type="ECO:0000259" key="2">
    <source>
        <dbReference type="Pfam" id="PF01551"/>
    </source>
</evidence>
<name>A0A7Z6ZS98_9GAMM</name>
<dbReference type="Pfam" id="PF01551">
    <property type="entry name" value="Peptidase_M23"/>
    <property type="match status" value="1"/>
</dbReference>
<keyword evidence="4" id="KW-1185">Reference proteome</keyword>
<keyword evidence="1" id="KW-1133">Transmembrane helix</keyword>
<dbReference type="PANTHER" id="PTHR21666">
    <property type="entry name" value="PEPTIDASE-RELATED"/>
    <property type="match status" value="1"/>
</dbReference>
<dbReference type="EMBL" id="PIPR01000002">
    <property type="protein sequence ID" value="RUO39456.1"/>
    <property type="molecule type" value="Genomic_DNA"/>
</dbReference>
<feature type="transmembrane region" description="Helical" evidence="1">
    <location>
        <begin position="20"/>
        <end position="41"/>
    </location>
</feature>
<evidence type="ECO:0000256" key="1">
    <source>
        <dbReference type="SAM" id="Phobius"/>
    </source>
</evidence>
<accession>A0A7Z6ZS98</accession>
<evidence type="ECO:0000313" key="4">
    <source>
        <dbReference type="Proteomes" id="UP000287766"/>
    </source>
</evidence>
<dbReference type="InterPro" id="IPR016047">
    <property type="entry name" value="M23ase_b-sheet_dom"/>
</dbReference>
<dbReference type="Gene3D" id="2.70.70.10">
    <property type="entry name" value="Glucose Permease (Domain IIA)"/>
    <property type="match status" value="1"/>
</dbReference>
<dbReference type="GO" id="GO:0004222">
    <property type="term" value="F:metalloendopeptidase activity"/>
    <property type="evidence" value="ECO:0007669"/>
    <property type="project" value="TreeGrafter"/>
</dbReference>
<dbReference type="InterPro" id="IPR011055">
    <property type="entry name" value="Dup_hybrid_motif"/>
</dbReference>
<protein>
    <submittedName>
        <fullName evidence="3">M23 family peptidase</fullName>
    </submittedName>
</protein>